<keyword evidence="1 3" id="KW-0378">Hydrolase</keyword>
<name>A0ABU2Y4V2_9FLAO</name>
<dbReference type="SUPFAM" id="SSF56601">
    <property type="entry name" value="beta-lactamase/transpeptidase-like"/>
    <property type="match status" value="1"/>
</dbReference>
<dbReference type="PANTHER" id="PTHR43283">
    <property type="entry name" value="BETA-LACTAMASE-RELATED"/>
    <property type="match status" value="1"/>
</dbReference>
<dbReference type="InterPro" id="IPR050789">
    <property type="entry name" value="Diverse_Enzym_Activities"/>
</dbReference>
<dbReference type="Pfam" id="PF00144">
    <property type="entry name" value="Beta-lactamase"/>
    <property type="match status" value="1"/>
</dbReference>
<keyword evidence="4" id="KW-1185">Reference proteome</keyword>
<organism evidence="3 4">
    <name type="scientific">Urechidicola vernalis</name>
    <dbReference type="NCBI Taxonomy" id="3075600"/>
    <lineage>
        <taxon>Bacteria</taxon>
        <taxon>Pseudomonadati</taxon>
        <taxon>Bacteroidota</taxon>
        <taxon>Flavobacteriia</taxon>
        <taxon>Flavobacteriales</taxon>
        <taxon>Flavobacteriaceae</taxon>
        <taxon>Urechidicola</taxon>
    </lineage>
</organism>
<dbReference type="Proteomes" id="UP001252186">
    <property type="component" value="Unassembled WGS sequence"/>
</dbReference>
<dbReference type="InterPro" id="IPR001466">
    <property type="entry name" value="Beta-lactam-related"/>
</dbReference>
<dbReference type="PANTHER" id="PTHR43283:SF11">
    <property type="entry name" value="BETA-LACTAMASE-RELATED DOMAIN-CONTAINING PROTEIN"/>
    <property type="match status" value="1"/>
</dbReference>
<dbReference type="RefSeq" id="WP_311593215.1">
    <property type="nucleotide sequence ID" value="NZ_JAVRHV010000003.1"/>
</dbReference>
<sequence length="434" mass="49815">MNKLRNNITLLSLSMLFVVNFFGQSSTKLTYGSLSDVGLDSVKIYSKVDSIMTLGILNKAFPGAQVLVAKKGKIVFHEAYGFHTYDSIQKVNLNDVYDLASVTKVLGPLLPIMKLVGEGRMDLDIPFYNFWKPWKNDKSKKDLTLREILAHQAGLKSYIVFLAEVLKKGKLKHRYVRTSYSKKYNQQVNDSLYINKNFHNKIYRKINKSRVKEDKKYVYSGLSFLLYPQIISDITKTEYSNYLYENFYEPLGLNSLTYNPKAKNSNQSFIPTEKDTLFRHTTVNGYVHDENASLFGGVSGNAGLFSNAFDLAVIMQMLMQYGQYNEKHYLREKTVKEFTSVQYPENDNRRGLGFDKPLLNNSALPLSEAYPAPEVSPESFGHSGFTGTFVWADPTHELVFIFLSNRVYPTRDNRNLYKLNIRPALQQVFYTETN</sequence>
<reference evidence="3 4" key="1">
    <citation type="submission" date="2023-09" db="EMBL/GenBank/DDBJ databases">
        <authorList>
            <person name="Rey-Velasco X."/>
        </authorList>
    </citation>
    <scope>NUCLEOTIDE SEQUENCE [LARGE SCALE GENOMIC DNA]</scope>
    <source>
        <strain evidence="3 4">P050</strain>
    </source>
</reference>
<feature type="domain" description="Beta-lactamase-related" evidence="2">
    <location>
        <begin position="59"/>
        <end position="415"/>
    </location>
</feature>
<evidence type="ECO:0000259" key="2">
    <source>
        <dbReference type="Pfam" id="PF00144"/>
    </source>
</evidence>
<accession>A0ABU2Y4V2</accession>
<protein>
    <submittedName>
        <fullName evidence="3">Serine hydrolase</fullName>
    </submittedName>
</protein>
<evidence type="ECO:0000313" key="4">
    <source>
        <dbReference type="Proteomes" id="UP001252186"/>
    </source>
</evidence>
<gene>
    <name evidence="3" type="ORF">RM519_08210</name>
</gene>
<evidence type="ECO:0000256" key="1">
    <source>
        <dbReference type="ARBA" id="ARBA00022801"/>
    </source>
</evidence>
<dbReference type="Gene3D" id="3.40.710.10">
    <property type="entry name" value="DD-peptidase/beta-lactamase superfamily"/>
    <property type="match status" value="1"/>
</dbReference>
<dbReference type="InterPro" id="IPR012338">
    <property type="entry name" value="Beta-lactam/transpept-like"/>
</dbReference>
<evidence type="ECO:0000313" key="3">
    <source>
        <dbReference type="EMBL" id="MDT0553224.1"/>
    </source>
</evidence>
<dbReference type="GO" id="GO:0016787">
    <property type="term" value="F:hydrolase activity"/>
    <property type="evidence" value="ECO:0007669"/>
    <property type="project" value="UniProtKB-KW"/>
</dbReference>
<proteinExistence type="predicted"/>
<comment type="caution">
    <text evidence="3">The sequence shown here is derived from an EMBL/GenBank/DDBJ whole genome shotgun (WGS) entry which is preliminary data.</text>
</comment>
<dbReference type="EMBL" id="JAVRHV010000003">
    <property type="protein sequence ID" value="MDT0553224.1"/>
    <property type="molecule type" value="Genomic_DNA"/>
</dbReference>